<evidence type="ECO:0000313" key="2">
    <source>
        <dbReference type="Proteomes" id="UP001060085"/>
    </source>
</evidence>
<proteinExistence type="predicted"/>
<evidence type="ECO:0000313" key="1">
    <source>
        <dbReference type="EMBL" id="KAI5675021.1"/>
    </source>
</evidence>
<keyword evidence="2" id="KW-1185">Reference proteome</keyword>
<dbReference type="EMBL" id="CM044702">
    <property type="protein sequence ID" value="KAI5675021.1"/>
    <property type="molecule type" value="Genomic_DNA"/>
</dbReference>
<sequence>MGLKVASTGLHWSQPSVPHSPSSSQTLASAISSPSSKRRGLSSGNGALVCSYINRLERSALFGTPYSKLSRTGSWQHLPRTGTHGIRRVSSASFDAFSDEEFSKKIEELASMFQVSDDDSEEEENLNKFDANSEEGSETCKNNGDSKFLENGRLFEAIEPPRDWNKDIIPANIERNANSVDLPFSLRIIKRKKQLEHGFREAGESAYCSVKKAFSSMVFIIRELHSYTLQMREMLYYEDLQGILARVQKEMHMSFVWLFQQVFSHTPTLMVYVMILLANYSVYSMANNIEATPPTQPYAVTTESVSVVDDNSQGKQKFDSSVIKTYSVSSSGKTTSIGGSNGGGGKFRPVASGTEGDGSFDKVSSGNHRTIVPDGVSSIGNPSISSEGESVSKEVTKEEETRLWNSIVEEASRMQAAVKNEALDHETMQTFVSPFSVEIEGDDRSKYTTTELLYQLSLAQDPENALLLTNFAQFLYLVIHDYDRAEDFFKRAVNIEPKDAEALNKYAHFLWQARNDLWAAEETYLEAINADPHNSFYAADYAHFLWNTGGEDTCYPIY</sequence>
<organism evidence="1 2">
    <name type="scientific">Catharanthus roseus</name>
    <name type="common">Madagascar periwinkle</name>
    <name type="synonym">Vinca rosea</name>
    <dbReference type="NCBI Taxonomy" id="4058"/>
    <lineage>
        <taxon>Eukaryota</taxon>
        <taxon>Viridiplantae</taxon>
        <taxon>Streptophyta</taxon>
        <taxon>Embryophyta</taxon>
        <taxon>Tracheophyta</taxon>
        <taxon>Spermatophyta</taxon>
        <taxon>Magnoliopsida</taxon>
        <taxon>eudicotyledons</taxon>
        <taxon>Gunneridae</taxon>
        <taxon>Pentapetalae</taxon>
        <taxon>asterids</taxon>
        <taxon>lamiids</taxon>
        <taxon>Gentianales</taxon>
        <taxon>Apocynaceae</taxon>
        <taxon>Rauvolfioideae</taxon>
        <taxon>Vinceae</taxon>
        <taxon>Catharanthinae</taxon>
        <taxon>Catharanthus</taxon>
    </lineage>
</organism>
<accession>A0ACC0BQU0</accession>
<comment type="caution">
    <text evidence="1">The sequence shown here is derived from an EMBL/GenBank/DDBJ whole genome shotgun (WGS) entry which is preliminary data.</text>
</comment>
<name>A0ACC0BQU0_CATRO</name>
<gene>
    <name evidence="1" type="ORF">M9H77_05971</name>
</gene>
<reference evidence="2" key="1">
    <citation type="journal article" date="2023" name="Nat. Plants">
        <title>Single-cell RNA sequencing provides a high-resolution roadmap for understanding the multicellular compartmentation of specialized metabolism.</title>
        <authorList>
            <person name="Sun S."/>
            <person name="Shen X."/>
            <person name="Li Y."/>
            <person name="Li Y."/>
            <person name="Wang S."/>
            <person name="Li R."/>
            <person name="Zhang H."/>
            <person name="Shen G."/>
            <person name="Guo B."/>
            <person name="Wei J."/>
            <person name="Xu J."/>
            <person name="St-Pierre B."/>
            <person name="Chen S."/>
            <person name="Sun C."/>
        </authorList>
    </citation>
    <scope>NUCLEOTIDE SEQUENCE [LARGE SCALE GENOMIC DNA]</scope>
</reference>
<dbReference type="Proteomes" id="UP001060085">
    <property type="component" value="Linkage Group LG02"/>
</dbReference>
<protein>
    <submittedName>
        <fullName evidence="1">Uncharacterized protein</fullName>
    </submittedName>
</protein>